<keyword evidence="2" id="KW-1185">Reference proteome</keyword>
<accession>A0ACC3DYS9</accession>
<dbReference type="Proteomes" id="UP001186974">
    <property type="component" value="Unassembled WGS sequence"/>
</dbReference>
<gene>
    <name evidence="1" type="ORF">LTS18_003651</name>
</gene>
<organism evidence="1 2">
    <name type="scientific">Coniosporium uncinatum</name>
    <dbReference type="NCBI Taxonomy" id="93489"/>
    <lineage>
        <taxon>Eukaryota</taxon>
        <taxon>Fungi</taxon>
        <taxon>Dikarya</taxon>
        <taxon>Ascomycota</taxon>
        <taxon>Pezizomycotina</taxon>
        <taxon>Dothideomycetes</taxon>
        <taxon>Dothideomycetes incertae sedis</taxon>
        <taxon>Coniosporium</taxon>
    </lineage>
</organism>
<comment type="caution">
    <text evidence="1">The sequence shown here is derived from an EMBL/GenBank/DDBJ whole genome shotgun (WGS) entry which is preliminary data.</text>
</comment>
<name>A0ACC3DYS9_9PEZI</name>
<evidence type="ECO:0000313" key="1">
    <source>
        <dbReference type="EMBL" id="KAK3081706.1"/>
    </source>
</evidence>
<dbReference type="EMBL" id="JAWDJW010000086">
    <property type="protein sequence ID" value="KAK3081706.1"/>
    <property type="molecule type" value="Genomic_DNA"/>
</dbReference>
<reference evidence="1" key="1">
    <citation type="submission" date="2024-09" db="EMBL/GenBank/DDBJ databases">
        <title>Black Yeasts Isolated from many extreme environments.</title>
        <authorList>
            <person name="Coleine C."/>
            <person name="Stajich J.E."/>
            <person name="Selbmann L."/>
        </authorList>
    </citation>
    <scope>NUCLEOTIDE SEQUENCE</scope>
    <source>
        <strain evidence="1">CCFEE 5737</strain>
    </source>
</reference>
<evidence type="ECO:0000313" key="2">
    <source>
        <dbReference type="Proteomes" id="UP001186974"/>
    </source>
</evidence>
<protein>
    <submittedName>
        <fullName evidence="1">Uncharacterized protein</fullName>
    </submittedName>
</protein>
<proteinExistence type="predicted"/>
<sequence>MKRSLRDKLENAKYGSDKGKEKATESGDAEKQTEPVKDETSMEVDHPASSSNKSDSNPLATIPLALSAARSAALASHEERATTRLVSAATNIQLQKLELKLQQFTELENLLSAERRDLERRRQQLFLDRLAFQKRMRSVEDSFARAMNLSMQGNLQEGMRVVKEVVGGGFGQKYEVKKRGSVAGGADEVRPVAEEALGYKAVEI</sequence>